<sequence>MTLPSWTDTKLGAKKRAALWLVTEVGEGGIFIKEDVRTAFPGLSQIDRRVRELRQHGWRIDTNREDASLGQHEQRLVAVGEPVWEEGKGSLPSTSLTETQRRELLSKDGNYCRSCGITPGAVFYGTYESAQLDIARRPVKKPDGSTSVEPVSECNKCRVGGKGLTADLPGVLAGIAKLSAMERGMLVGWIKADEREFGMVERLWADYRTLPASSRDEVREALGTP</sequence>
<evidence type="ECO:0000313" key="1">
    <source>
        <dbReference type="EMBL" id="QES48425.1"/>
    </source>
</evidence>
<gene>
    <name evidence="1" type="ORF">DEJ50_11960</name>
</gene>
<proteinExistence type="predicted"/>
<dbReference type="AlphaFoldDB" id="A0A5P2CZX2"/>
<protein>
    <recommendedName>
        <fullName evidence="3">HNH endonuclease</fullName>
    </recommendedName>
</protein>
<dbReference type="Proteomes" id="UP000325211">
    <property type="component" value="Chromosome"/>
</dbReference>
<dbReference type="EMBL" id="CP029190">
    <property type="protein sequence ID" value="QES48425.1"/>
    <property type="molecule type" value="Genomic_DNA"/>
</dbReference>
<dbReference type="RefSeq" id="WP_150207727.1">
    <property type="nucleotide sequence ID" value="NZ_CP029190.1"/>
</dbReference>
<evidence type="ECO:0008006" key="3">
    <source>
        <dbReference type="Google" id="ProtNLM"/>
    </source>
</evidence>
<dbReference type="OrthoDB" id="3823469at2"/>
<evidence type="ECO:0000313" key="2">
    <source>
        <dbReference type="Proteomes" id="UP000325211"/>
    </source>
</evidence>
<accession>A0A5P2CZX2</accession>
<organism evidence="1 2">
    <name type="scientific">Streptomyces venezuelae</name>
    <dbReference type="NCBI Taxonomy" id="54571"/>
    <lineage>
        <taxon>Bacteria</taxon>
        <taxon>Bacillati</taxon>
        <taxon>Actinomycetota</taxon>
        <taxon>Actinomycetes</taxon>
        <taxon>Kitasatosporales</taxon>
        <taxon>Streptomycetaceae</taxon>
        <taxon>Streptomyces</taxon>
    </lineage>
</organism>
<reference evidence="1 2" key="1">
    <citation type="submission" date="2018-05" db="EMBL/GenBank/DDBJ databases">
        <title>Streptomyces venezuelae.</title>
        <authorList>
            <person name="Kim W."/>
            <person name="Lee N."/>
            <person name="Cho B.-K."/>
        </authorList>
    </citation>
    <scope>NUCLEOTIDE SEQUENCE [LARGE SCALE GENOMIC DNA]</scope>
    <source>
        <strain evidence="1 2">ATCC 21782</strain>
    </source>
</reference>
<name>A0A5P2CZX2_STRVZ</name>